<dbReference type="AlphaFoldDB" id="R9I6S3"/>
<dbReference type="STRING" id="1235788.C802_04052"/>
<dbReference type="RefSeq" id="WP_016278271.1">
    <property type="nucleotide sequence ID" value="NZ_JABVZU010000003.1"/>
</dbReference>
<evidence type="ECO:0000256" key="1">
    <source>
        <dbReference type="SAM" id="SignalP"/>
    </source>
</evidence>
<dbReference type="InterPro" id="IPR047786">
    <property type="entry name" value="Mfa1_fim"/>
</dbReference>
<dbReference type="Pfam" id="PF15495">
    <property type="entry name" value="Fimbrillin_C"/>
    <property type="match status" value="1"/>
</dbReference>
<feature type="chain" id="PRO_5004483404" description="Minor fimbrium subunit Mfa1 C-terminal domain-containing protein" evidence="1">
    <location>
        <begin position="22"/>
        <end position="666"/>
    </location>
</feature>
<gene>
    <name evidence="3" type="ORF">C802_04052</name>
</gene>
<dbReference type="GO" id="GO:0009418">
    <property type="term" value="C:pilus shaft"/>
    <property type="evidence" value="ECO:0007669"/>
    <property type="project" value="InterPro"/>
</dbReference>
<dbReference type="Proteomes" id="UP000014200">
    <property type="component" value="Unassembled WGS sequence"/>
</dbReference>
<dbReference type="Gene3D" id="2.60.40.3690">
    <property type="match status" value="1"/>
</dbReference>
<evidence type="ECO:0000313" key="3">
    <source>
        <dbReference type="EMBL" id="EOS09060.1"/>
    </source>
</evidence>
<keyword evidence="1" id="KW-0732">Signal</keyword>
<sequence length="666" mass="71387">MKFNKYYLMSAVFCMALASCSDDMTEEQGGNPDNTEQTEGEATYATFSFDFNKGGLARASVGGDGTTEEQAVKNFTLLIFKNDQAHEELSTLEVVKTVTVSNFETDKTITMLVTSGPKKVYILANATKLLAQINDPDALTLNKTLLSEFEKQVFEIAYDGTENKDGVLGDAGVGLLMTGVASADLASGIKVEEFTSNSGGPTEAAKPNVVNVSIDRASSKISMGVDAVEGGGDKIFTVVASGSTAQMVWLDHAISENLGTLPLANDAMRFAIYNQNTKENVIANMGAANDGNNIIQDPNYTVTDHGDYSMYFNWAYADQTDFYTEYLNNNGDATKGLGVVNAKSNDDSANSFYVPENTNQWATKGNTTYAMIEGTFVPDQTRTVDASSDANAFQAASVSGNFLFKAKKDAAIAAGTGFIYCEDYDAFFTADLTGGSTALTRKTTVTTAITNLNAIKYIAAKMISDANQSATGDADAMQAKLIGGKNSNVEGHALTTVEVVAKTPTASFTSNQWYAIVTADENRNVGIKDGDKDNAQYFTIEVQRANDQGNGLIDTKTNNSATEAGSTKAYIPTQKVTIAVYPQGKCYYRVNIEDPAYSNTVTPFRYAVIRNYWYQIDLAKFTALGYPNPAIAAGEAGDALGADTNVKTTITVKAWSVKNMKPEVGL</sequence>
<comment type="caution">
    <text evidence="3">The sequence shown here is derived from an EMBL/GenBank/DDBJ whole genome shotgun (WGS) entry which is preliminary data.</text>
</comment>
<feature type="signal peptide" evidence="1">
    <location>
        <begin position="1"/>
        <end position="21"/>
    </location>
</feature>
<dbReference type="NCBIfam" id="NF038041">
    <property type="entry name" value="fim_Mfa1_fam"/>
    <property type="match status" value="1"/>
</dbReference>
<evidence type="ECO:0000259" key="2">
    <source>
        <dbReference type="Pfam" id="PF15495"/>
    </source>
</evidence>
<reference evidence="3 4" key="1">
    <citation type="submission" date="2013-04" db="EMBL/GenBank/DDBJ databases">
        <title>The Genome Sequence of Bacteroides massiliensis dnLKV3.</title>
        <authorList>
            <consortium name="The Broad Institute Genomics Platform"/>
            <consortium name="The Broad Institute Genome Sequencing Center for Infectious Disease"/>
            <person name="Earl A."/>
            <person name="Xavier R."/>
            <person name="Kuhn K."/>
            <person name="Stappenbeck T."/>
            <person name="Walker B."/>
            <person name="Young S."/>
            <person name="Zeng Q."/>
            <person name="Gargeya S."/>
            <person name="Fitzgerald M."/>
            <person name="Haas B."/>
            <person name="Abouelleil A."/>
            <person name="Allen A.W."/>
            <person name="Alvarado L."/>
            <person name="Arachchi H.M."/>
            <person name="Berlin A.M."/>
            <person name="Chapman S.B."/>
            <person name="Gainer-Dewar J."/>
            <person name="Goldberg J."/>
            <person name="Griggs A."/>
            <person name="Gujja S."/>
            <person name="Hansen M."/>
            <person name="Howarth C."/>
            <person name="Imamovic A."/>
            <person name="Ireland A."/>
            <person name="Larimer J."/>
            <person name="McCowan C."/>
            <person name="Murphy C."/>
            <person name="Pearson M."/>
            <person name="Poon T.W."/>
            <person name="Priest M."/>
            <person name="Roberts A."/>
            <person name="Saif S."/>
            <person name="Shea T."/>
            <person name="Sisk P."/>
            <person name="Sykes S."/>
            <person name="Wortman J."/>
            <person name="Nusbaum C."/>
            <person name="Birren B."/>
        </authorList>
    </citation>
    <scope>NUCLEOTIDE SEQUENCE [LARGE SCALE GENOMIC DNA]</scope>
    <source>
        <strain evidence="4">dnLKV3</strain>
    </source>
</reference>
<accession>R9I6S3</accession>
<dbReference type="Gene3D" id="2.60.40.2580">
    <property type="match status" value="1"/>
</dbReference>
<organism evidence="3 4">
    <name type="scientific">Phocaeicola sartorii</name>
    <dbReference type="NCBI Taxonomy" id="671267"/>
    <lineage>
        <taxon>Bacteria</taxon>
        <taxon>Pseudomonadati</taxon>
        <taxon>Bacteroidota</taxon>
        <taxon>Bacteroidia</taxon>
        <taxon>Bacteroidales</taxon>
        <taxon>Bacteroidaceae</taxon>
        <taxon>Phocaeicola</taxon>
    </lineage>
</organism>
<dbReference type="PATRIC" id="fig|1235788.3.peg.4151"/>
<feature type="domain" description="Minor fimbrium subunit Mfa1 C-terminal" evidence="2">
    <location>
        <begin position="581"/>
        <end position="658"/>
    </location>
</feature>
<evidence type="ECO:0000313" key="4">
    <source>
        <dbReference type="Proteomes" id="UP000014200"/>
    </source>
</evidence>
<dbReference type="EMBL" id="ASSP01000025">
    <property type="protein sequence ID" value="EOS09060.1"/>
    <property type="molecule type" value="Genomic_DNA"/>
</dbReference>
<dbReference type="GeneID" id="82155419"/>
<protein>
    <recommendedName>
        <fullName evidence="2">Minor fimbrium subunit Mfa1 C-terminal domain-containing protein</fullName>
    </recommendedName>
</protein>
<name>R9I6S3_9BACT</name>
<dbReference type="OrthoDB" id="1050773at2"/>
<dbReference type="HOGENOM" id="CLU_411996_0_0_10"/>
<proteinExistence type="predicted"/>
<dbReference type="InterPro" id="IPR029140">
    <property type="entry name" value="Mfa1_C"/>
</dbReference>
<keyword evidence="4" id="KW-1185">Reference proteome</keyword>
<dbReference type="PROSITE" id="PS51257">
    <property type="entry name" value="PROKAR_LIPOPROTEIN"/>
    <property type="match status" value="1"/>
</dbReference>